<dbReference type="Pfam" id="PF00266">
    <property type="entry name" value="Aminotran_5"/>
    <property type="match status" value="1"/>
</dbReference>
<dbReference type="InterPro" id="IPR006311">
    <property type="entry name" value="TAT_signal"/>
</dbReference>
<evidence type="ECO:0000256" key="5">
    <source>
        <dbReference type="SAM" id="SignalP"/>
    </source>
</evidence>
<feature type="chain" id="PRO_5026658672" evidence="5">
    <location>
        <begin position="30"/>
        <end position="428"/>
    </location>
</feature>
<protein>
    <submittedName>
        <fullName evidence="7">Aminotransferase class V-fold PLP-dependent enzyme</fullName>
    </submittedName>
</protein>
<evidence type="ECO:0000256" key="3">
    <source>
        <dbReference type="RuleBase" id="RU004075"/>
    </source>
</evidence>
<organism evidence="7 8">
    <name type="scientific">Spongiivirga citrea</name>
    <dbReference type="NCBI Taxonomy" id="1481457"/>
    <lineage>
        <taxon>Bacteria</taxon>
        <taxon>Pseudomonadati</taxon>
        <taxon>Bacteroidota</taxon>
        <taxon>Flavobacteriia</taxon>
        <taxon>Flavobacteriales</taxon>
        <taxon>Flavobacteriaceae</taxon>
        <taxon>Spongiivirga</taxon>
    </lineage>
</organism>
<dbReference type="PANTHER" id="PTHR43092">
    <property type="entry name" value="L-CYSTEINE DESULFHYDRASE"/>
    <property type="match status" value="1"/>
</dbReference>
<dbReference type="InterPro" id="IPR015424">
    <property type="entry name" value="PyrdxlP-dep_Trfase"/>
</dbReference>
<dbReference type="SUPFAM" id="SSF53383">
    <property type="entry name" value="PLP-dependent transferases"/>
    <property type="match status" value="1"/>
</dbReference>
<evidence type="ECO:0000313" key="8">
    <source>
        <dbReference type="Proteomes" id="UP000474296"/>
    </source>
</evidence>
<dbReference type="AlphaFoldDB" id="A0A6M0CM84"/>
<keyword evidence="5" id="KW-0732">Signal</keyword>
<dbReference type="Gene3D" id="3.40.640.10">
    <property type="entry name" value="Type I PLP-dependent aspartate aminotransferase-like (Major domain)"/>
    <property type="match status" value="1"/>
</dbReference>
<dbReference type="PROSITE" id="PS00595">
    <property type="entry name" value="AA_TRANSFER_CLASS_5"/>
    <property type="match status" value="1"/>
</dbReference>
<evidence type="ECO:0000256" key="2">
    <source>
        <dbReference type="ARBA" id="ARBA00022898"/>
    </source>
</evidence>
<dbReference type="Gene3D" id="3.90.1150.10">
    <property type="entry name" value="Aspartate Aminotransferase, domain 1"/>
    <property type="match status" value="1"/>
</dbReference>
<comment type="caution">
    <text evidence="7">The sequence shown here is derived from an EMBL/GenBank/DDBJ whole genome shotgun (WGS) entry which is preliminary data.</text>
</comment>
<accession>A0A6M0CM84</accession>
<evidence type="ECO:0000256" key="4">
    <source>
        <dbReference type="RuleBase" id="RU004504"/>
    </source>
</evidence>
<dbReference type="InterPro" id="IPR020578">
    <property type="entry name" value="Aminotrans_V_PyrdxlP_BS"/>
</dbReference>
<dbReference type="PROSITE" id="PS51318">
    <property type="entry name" value="TAT"/>
    <property type="match status" value="1"/>
</dbReference>
<keyword evidence="8" id="KW-1185">Reference proteome</keyword>
<evidence type="ECO:0000259" key="6">
    <source>
        <dbReference type="Pfam" id="PF00266"/>
    </source>
</evidence>
<gene>
    <name evidence="7" type="ORF">GWK10_12680</name>
</gene>
<dbReference type="Proteomes" id="UP000474296">
    <property type="component" value="Unassembled WGS sequence"/>
</dbReference>
<name>A0A6M0CM84_9FLAO</name>
<evidence type="ECO:0000256" key="1">
    <source>
        <dbReference type="ARBA" id="ARBA00001933"/>
    </source>
</evidence>
<dbReference type="InterPro" id="IPR000192">
    <property type="entry name" value="Aminotrans_V_dom"/>
</dbReference>
<feature type="domain" description="Aminotransferase class V" evidence="6">
    <location>
        <begin position="110"/>
        <end position="419"/>
    </location>
</feature>
<keyword evidence="2" id="KW-0663">Pyridoxal phosphate</keyword>
<keyword evidence="7" id="KW-0032">Aminotransferase</keyword>
<sequence length="428" mass="48022">MKSQSRRKFIQSLTSGAAASVALPSLAFASINENFETSFKQVFDTTYTDEEAFWKAIKKQFKFADGLYYFNNASLGSSSIPIQQATNTFRETLDGFPSKYMWGGWNDEKEITRKQVADLFSVSEEEIALTHNTTEGMNLIARSFDLKAGDEVILADHEHASGTIPWEVWQETKGIKLIRPTLPSLPKSIDEVVAVFKKAISPRTKVISMCHIVNTNGMILPVKEVSKLAHKNGILVAVDGAQSAGMFTIDLHDLGCDFYTASAHKWLFAPKGIGVFYAKQESQHHLKPLMVARGYTDTSIRRLENYNTRNLPELLGLGASVKFHNEIGAKKITERSFELKSYFRSKVENNTKFKLKTPELDSLSSAIQVVEVVGKNVRDVKRRLFDEFGIDCRPMSGFGLNALRLSFAMYITKKDIDYLVNALEKVAE</sequence>
<dbReference type="RefSeq" id="WP_164032754.1">
    <property type="nucleotide sequence ID" value="NZ_JAABOQ010000005.1"/>
</dbReference>
<comment type="similarity">
    <text evidence="3">Belongs to the class-V pyridoxal-phosphate-dependent aminotransferase family.</text>
</comment>
<reference evidence="7 8" key="1">
    <citation type="submission" date="2020-01" db="EMBL/GenBank/DDBJ databases">
        <title>Spongiivirga citrea KCTC 32990T.</title>
        <authorList>
            <person name="Wang G."/>
        </authorList>
    </citation>
    <scope>NUCLEOTIDE SEQUENCE [LARGE SCALE GENOMIC DNA]</scope>
    <source>
        <strain evidence="7 8">KCTC 32990</strain>
    </source>
</reference>
<comment type="cofactor">
    <cofactor evidence="1 4">
        <name>pyridoxal 5'-phosphate</name>
        <dbReference type="ChEBI" id="CHEBI:597326"/>
    </cofactor>
</comment>
<feature type="signal peptide" evidence="5">
    <location>
        <begin position="1"/>
        <end position="29"/>
    </location>
</feature>
<dbReference type="EMBL" id="JAABOQ010000005">
    <property type="protein sequence ID" value="NER18073.1"/>
    <property type="molecule type" value="Genomic_DNA"/>
</dbReference>
<proteinExistence type="inferred from homology"/>
<dbReference type="GO" id="GO:0008483">
    <property type="term" value="F:transaminase activity"/>
    <property type="evidence" value="ECO:0007669"/>
    <property type="project" value="UniProtKB-KW"/>
</dbReference>
<keyword evidence="7" id="KW-0808">Transferase</keyword>
<dbReference type="PANTHER" id="PTHR43092:SF6">
    <property type="entry name" value="BLR1280 PROTEIN"/>
    <property type="match status" value="1"/>
</dbReference>
<dbReference type="InterPro" id="IPR015422">
    <property type="entry name" value="PyrdxlP-dep_Trfase_small"/>
</dbReference>
<evidence type="ECO:0000313" key="7">
    <source>
        <dbReference type="EMBL" id="NER18073.1"/>
    </source>
</evidence>
<dbReference type="InterPro" id="IPR015421">
    <property type="entry name" value="PyrdxlP-dep_Trfase_major"/>
</dbReference>